<organism evidence="7 8">
    <name type="scientific">Hyaloscypha variabilis (strain UAMH 11265 / GT02V1 / F)</name>
    <name type="common">Meliniomyces variabilis</name>
    <dbReference type="NCBI Taxonomy" id="1149755"/>
    <lineage>
        <taxon>Eukaryota</taxon>
        <taxon>Fungi</taxon>
        <taxon>Dikarya</taxon>
        <taxon>Ascomycota</taxon>
        <taxon>Pezizomycotina</taxon>
        <taxon>Leotiomycetes</taxon>
        <taxon>Helotiales</taxon>
        <taxon>Hyaloscyphaceae</taxon>
        <taxon>Hyaloscypha</taxon>
        <taxon>Hyaloscypha variabilis</taxon>
    </lineage>
</organism>
<feature type="domain" description="Zn(2)-C6 fungal-type" evidence="6">
    <location>
        <begin position="12"/>
        <end position="41"/>
    </location>
</feature>
<reference evidence="7 8" key="1">
    <citation type="submission" date="2016-04" db="EMBL/GenBank/DDBJ databases">
        <title>A degradative enzymes factory behind the ericoid mycorrhizal symbiosis.</title>
        <authorList>
            <consortium name="DOE Joint Genome Institute"/>
            <person name="Martino E."/>
            <person name="Morin E."/>
            <person name="Grelet G."/>
            <person name="Kuo A."/>
            <person name="Kohler A."/>
            <person name="Daghino S."/>
            <person name="Barry K."/>
            <person name="Choi C."/>
            <person name="Cichocki N."/>
            <person name="Clum A."/>
            <person name="Copeland A."/>
            <person name="Hainaut M."/>
            <person name="Haridas S."/>
            <person name="Labutti K."/>
            <person name="Lindquist E."/>
            <person name="Lipzen A."/>
            <person name="Khouja H.-R."/>
            <person name="Murat C."/>
            <person name="Ohm R."/>
            <person name="Olson A."/>
            <person name="Spatafora J."/>
            <person name="Veneault-Fourrey C."/>
            <person name="Henrissat B."/>
            <person name="Grigoriev I."/>
            <person name="Martin F."/>
            <person name="Perotto S."/>
        </authorList>
    </citation>
    <scope>NUCLEOTIDE SEQUENCE [LARGE SCALE GENOMIC DNA]</scope>
    <source>
        <strain evidence="7 8">F</strain>
    </source>
</reference>
<keyword evidence="5" id="KW-0539">Nucleus</keyword>
<dbReference type="SUPFAM" id="SSF57701">
    <property type="entry name" value="Zn2/Cys6 DNA-binding domain"/>
    <property type="match status" value="1"/>
</dbReference>
<dbReference type="Pfam" id="PF00172">
    <property type="entry name" value="Zn_clus"/>
    <property type="match status" value="1"/>
</dbReference>
<keyword evidence="8" id="KW-1185">Reference proteome</keyword>
<proteinExistence type="predicted"/>
<dbReference type="AlphaFoldDB" id="A0A2J6RX48"/>
<keyword evidence="3" id="KW-0238">DNA-binding</keyword>
<gene>
    <name evidence="7" type="ORF">L207DRAFT_563833</name>
</gene>
<evidence type="ECO:0000256" key="1">
    <source>
        <dbReference type="ARBA" id="ARBA00004123"/>
    </source>
</evidence>
<dbReference type="PANTHER" id="PTHR31845">
    <property type="entry name" value="FINGER DOMAIN PROTEIN, PUTATIVE-RELATED"/>
    <property type="match status" value="1"/>
</dbReference>
<evidence type="ECO:0000256" key="2">
    <source>
        <dbReference type="ARBA" id="ARBA00023015"/>
    </source>
</evidence>
<evidence type="ECO:0000313" key="8">
    <source>
        <dbReference type="Proteomes" id="UP000235786"/>
    </source>
</evidence>
<evidence type="ECO:0000313" key="7">
    <source>
        <dbReference type="EMBL" id="PMD43063.1"/>
    </source>
</evidence>
<dbReference type="Proteomes" id="UP000235786">
    <property type="component" value="Unassembled WGS sequence"/>
</dbReference>
<dbReference type="CDD" id="cd00067">
    <property type="entry name" value="GAL4"/>
    <property type="match status" value="1"/>
</dbReference>
<evidence type="ECO:0000256" key="3">
    <source>
        <dbReference type="ARBA" id="ARBA00023125"/>
    </source>
</evidence>
<dbReference type="Gene3D" id="4.10.240.10">
    <property type="entry name" value="Zn(2)-C6 fungal-type DNA-binding domain"/>
    <property type="match status" value="1"/>
</dbReference>
<dbReference type="InterPro" id="IPR051089">
    <property type="entry name" value="prtT"/>
</dbReference>
<accession>A0A2J6RX48</accession>
<evidence type="ECO:0000259" key="6">
    <source>
        <dbReference type="PROSITE" id="PS50048"/>
    </source>
</evidence>
<comment type="subcellular location">
    <subcellularLocation>
        <location evidence="1">Nucleus</location>
    </subcellularLocation>
</comment>
<keyword evidence="4" id="KW-0804">Transcription</keyword>
<dbReference type="OrthoDB" id="5226580at2759"/>
<dbReference type="GO" id="GO:0000981">
    <property type="term" value="F:DNA-binding transcription factor activity, RNA polymerase II-specific"/>
    <property type="evidence" value="ECO:0007669"/>
    <property type="project" value="InterPro"/>
</dbReference>
<name>A0A2J6RX48_HYAVF</name>
<dbReference type="InterPro" id="IPR036864">
    <property type="entry name" value="Zn2-C6_fun-type_DNA-bd_sf"/>
</dbReference>
<evidence type="ECO:0000256" key="4">
    <source>
        <dbReference type="ARBA" id="ARBA00023163"/>
    </source>
</evidence>
<dbReference type="GO" id="GO:0005634">
    <property type="term" value="C:nucleus"/>
    <property type="evidence" value="ECO:0007669"/>
    <property type="project" value="UniProtKB-SubCell"/>
</dbReference>
<dbReference type="PROSITE" id="PS00463">
    <property type="entry name" value="ZN2_CY6_FUNGAL_1"/>
    <property type="match status" value="1"/>
</dbReference>
<dbReference type="PROSITE" id="PS50048">
    <property type="entry name" value="ZN2_CY6_FUNGAL_2"/>
    <property type="match status" value="1"/>
</dbReference>
<protein>
    <recommendedName>
        <fullName evidence="6">Zn(2)-C6 fungal-type domain-containing protein</fullName>
    </recommendedName>
</protein>
<dbReference type="PANTHER" id="PTHR31845:SF10">
    <property type="entry name" value="ZN(II)2CYS6 TRANSCRIPTION FACTOR (EUROFUNG)"/>
    <property type="match status" value="1"/>
</dbReference>
<sequence length="602" mass="67210">MADIHSIPVAKACSNCARAKAKCDGASAGKCARCIRLGKECAPQQAVRKRKAPRIRRSEQIAQLQNTVNGLLSIVGGGQQLPQEQAAAFMPSPASLASSCHSRSAPSRDNGSTQFQVVPLPATYAPLQGTSWTLSSFSMVPDSVPFLSNSESLLEIFRNRLAPQISFVFIPSHLRAEDLHRDKPMVYMSTMFAASYSDITTQQDLGKLILKYLATKVMLEGKKRLDILQGLLIYIHWYQYLCHISPQTNNLVGLLAAQLVDLGLKRVSAENEVHESFIQIARRVAAHPAPDYGQGNCGRPLTLDEKRSYLGCYYISSCLTACTSRLDSLRFPPYIKECCDDLIEAAEQPTDIQLAYLMRLQTLVEKQRVGGLWESVNASQHEALRAPIGLLVRSYQLELQNFKASLPGDYLSNHLFSMNYYAAEIGLYEIGFKLASTTGAIYHDLESLRLTDILCACFQATRSFFDAYFSIPIADTCTLSIVTFGQMFHAIGALYKLSVFDVPEWDISVVRETLNLSNLLGQIALRLDEAEDLYTQEVKPQNSPWKFCAAKLRNCKMWWDMTVAQESDALPGGEVWPEGFNEDVLPFTNFESLDEYFWQSMT</sequence>
<evidence type="ECO:0000256" key="5">
    <source>
        <dbReference type="ARBA" id="ARBA00023242"/>
    </source>
</evidence>
<dbReference type="GO" id="GO:0000976">
    <property type="term" value="F:transcription cis-regulatory region binding"/>
    <property type="evidence" value="ECO:0007669"/>
    <property type="project" value="TreeGrafter"/>
</dbReference>
<dbReference type="EMBL" id="KZ613942">
    <property type="protein sequence ID" value="PMD43063.1"/>
    <property type="molecule type" value="Genomic_DNA"/>
</dbReference>
<dbReference type="GO" id="GO:0008270">
    <property type="term" value="F:zinc ion binding"/>
    <property type="evidence" value="ECO:0007669"/>
    <property type="project" value="InterPro"/>
</dbReference>
<keyword evidence="2" id="KW-0805">Transcription regulation</keyword>
<dbReference type="InterPro" id="IPR001138">
    <property type="entry name" value="Zn2Cys6_DnaBD"/>
</dbReference>